<evidence type="ECO:0000313" key="9">
    <source>
        <dbReference type="EMBL" id="KAK6505656.1"/>
    </source>
</evidence>
<evidence type="ECO:0000256" key="3">
    <source>
        <dbReference type="ARBA" id="ARBA00022801"/>
    </source>
</evidence>
<dbReference type="Pfam" id="PF00082">
    <property type="entry name" value="Peptidase_S8"/>
    <property type="match status" value="1"/>
</dbReference>
<dbReference type="InterPro" id="IPR015500">
    <property type="entry name" value="Peptidase_S8_subtilisin-rel"/>
</dbReference>
<dbReference type="CDD" id="cd00306">
    <property type="entry name" value="Peptidases_S8_S53"/>
    <property type="match status" value="1"/>
</dbReference>
<dbReference type="InterPro" id="IPR036852">
    <property type="entry name" value="Peptidase_S8/S53_dom_sf"/>
</dbReference>
<dbReference type="SUPFAM" id="SSF52743">
    <property type="entry name" value="Subtilisin-like"/>
    <property type="match status" value="1"/>
</dbReference>
<dbReference type="InterPro" id="IPR050131">
    <property type="entry name" value="Peptidase_S8_subtilisin-like"/>
</dbReference>
<dbReference type="PROSITE" id="PS51892">
    <property type="entry name" value="SUBTILASE"/>
    <property type="match status" value="1"/>
</dbReference>
<evidence type="ECO:0000256" key="7">
    <source>
        <dbReference type="SAM" id="SignalP"/>
    </source>
</evidence>
<feature type="active site" description="Charge relay system" evidence="5">
    <location>
        <position position="506"/>
    </location>
</feature>
<dbReference type="PROSITE" id="PS00138">
    <property type="entry name" value="SUBTILASE_SER"/>
    <property type="match status" value="1"/>
</dbReference>
<gene>
    <name evidence="9" type="ORF">TWF481_007547</name>
</gene>
<comment type="caution">
    <text evidence="9">The sequence shown here is derived from an EMBL/GenBank/DDBJ whole genome shotgun (WGS) entry which is preliminary data.</text>
</comment>
<feature type="region of interest" description="Disordered" evidence="6">
    <location>
        <begin position="181"/>
        <end position="206"/>
    </location>
</feature>
<feature type="compositionally biased region" description="Polar residues" evidence="6">
    <location>
        <begin position="602"/>
        <end position="619"/>
    </location>
</feature>
<evidence type="ECO:0000256" key="6">
    <source>
        <dbReference type="SAM" id="MobiDB-lite"/>
    </source>
</evidence>
<evidence type="ECO:0000313" key="10">
    <source>
        <dbReference type="Proteomes" id="UP001370758"/>
    </source>
</evidence>
<dbReference type="EMBL" id="JAVHJL010000004">
    <property type="protein sequence ID" value="KAK6505656.1"/>
    <property type="molecule type" value="Genomic_DNA"/>
</dbReference>
<evidence type="ECO:0000256" key="2">
    <source>
        <dbReference type="ARBA" id="ARBA00022670"/>
    </source>
</evidence>
<feature type="signal peptide" evidence="7">
    <location>
        <begin position="1"/>
        <end position="20"/>
    </location>
</feature>
<keyword evidence="10" id="KW-1185">Reference proteome</keyword>
<dbReference type="PRINTS" id="PR00723">
    <property type="entry name" value="SUBTILISIN"/>
</dbReference>
<proteinExistence type="inferred from homology"/>
<dbReference type="InterPro" id="IPR023828">
    <property type="entry name" value="Peptidase_S8_Ser-AS"/>
</dbReference>
<comment type="similarity">
    <text evidence="1 5">Belongs to the peptidase S8 family.</text>
</comment>
<protein>
    <recommendedName>
        <fullName evidence="8">Peptidase S8/S53 domain-containing protein</fullName>
    </recommendedName>
</protein>
<dbReference type="PANTHER" id="PTHR43806">
    <property type="entry name" value="PEPTIDASE S8"/>
    <property type="match status" value="1"/>
</dbReference>
<evidence type="ECO:0000256" key="1">
    <source>
        <dbReference type="ARBA" id="ARBA00011073"/>
    </source>
</evidence>
<feature type="domain" description="Peptidase S8/S53" evidence="8">
    <location>
        <begin position="251"/>
        <end position="525"/>
    </location>
</feature>
<feature type="active site" description="Charge relay system" evidence="5">
    <location>
        <position position="260"/>
    </location>
</feature>
<reference evidence="9 10" key="1">
    <citation type="submission" date="2023-08" db="EMBL/GenBank/DDBJ databases">
        <authorList>
            <person name="Palmer J.M."/>
        </authorList>
    </citation>
    <scope>NUCLEOTIDE SEQUENCE [LARGE SCALE GENOMIC DNA]</scope>
    <source>
        <strain evidence="9 10">TWF481</strain>
    </source>
</reference>
<feature type="region of interest" description="Disordered" evidence="6">
    <location>
        <begin position="587"/>
        <end position="627"/>
    </location>
</feature>
<dbReference type="PANTHER" id="PTHR43806:SF11">
    <property type="entry name" value="CEREVISIN-RELATED"/>
    <property type="match status" value="1"/>
</dbReference>
<evidence type="ECO:0000259" key="8">
    <source>
        <dbReference type="Pfam" id="PF00082"/>
    </source>
</evidence>
<keyword evidence="4 5" id="KW-0720">Serine protease</keyword>
<dbReference type="GO" id="GO:0004252">
    <property type="term" value="F:serine-type endopeptidase activity"/>
    <property type="evidence" value="ECO:0007669"/>
    <property type="project" value="UniProtKB-UniRule"/>
</dbReference>
<feature type="chain" id="PRO_5043497126" description="Peptidase S8/S53 domain-containing protein" evidence="7">
    <location>
        <begin position="21"/>
        <end position="655"/>
    </location>
</feature>
<dbReference type="AlphaFoldDB" id="A0AAV9WDR5"/>
<keyword evidence="3 5" id="KW-0378">Hydrolase</keyword>
<feature type="active site" description="Charge relay system" evidence="5">
    <location>
        <position position="309"/>
    </location>
</feature>
<dbReference type="InterPro" id="IPR000209">
    <property type="entry name" value="Peptidase_S8/S53_dom"/>
</dbReference>
<organism evidence="9 10">
    <name type="scientific">Arthrobotrys musiformis</name>
    <dbReference type="NCBI Taxonomy" id="47236"/>
    <lineage>
        <taxon>Eukaryota</taxon>
        <taxon>Fungi</taxon>
        <taxon>Dikarya</taxon>
        <taxon>Ascomycota</taxon>
        <taxon>Pezizomycotina</taxon>
        <taxon>Orbiliomycetes</taxon>
        <taxon>Orbiliales</taxon>
        <taxon>Orbiliaceae</taxon>
        <taxon>Arthrobotrys</taxon>
    </lineage>
</organism>
<name>A0AAV9WDR5_9PEZI</name>
<keyword evidence="7" id="KW-0732">Signal</keyword>
<evidence type="ECO:0000256" key="4">
    <source>
        <dbReference type="ARBA" id="ARBA00022825"/>
    </source>
</evidence>
<keyword evidence="2 5" id="KW-0645">Protease</keyword>
<evidence type="ECO:0000256" key="5">
    <source>
        <dbReference type="PROSITE-ProRule" id="PRU01240"/>
    </source>
</evidence>
<accession>A0AAV9WDR5</accession>
<dbReference type="Proteomes" id="UP001370758">
    <property type="component" value="Unassembled WGS sequence"/>
</dbReference>
<dbReference type="Gene3D" id="3.40.50.200">
    <property type="entry name" value="Peptidase S8/S53 domain"/>
    <property type="match status" value="1"/>
</dbReference>
<dbReference type="GO" id="GO:0006508">
    <property type="term" value="P:proteolysis"/>
    <property type="evidence" value="ECO:0007669"/>
    <property type="project" value="UniProtKB-KW"/>
</dbReference>
<sequence>MHSKLLLLVPLLLAGAECLATYSNVQQPNTSALANWKLNLPTSLGSLFRRADEDPDEYKNYWVFFVRIGHEKDRELDDIRSFIKSELGSDRKKTKERWSRAVKGGIMWFYLKCDKGIAERIVKQWEKSVCTPQCGCVLPRHLIFPKKEQSSVNVNAERNPISAIIQIKYFRPCEPKVLTTDEFESIPEPETKSGTANKKGSESKDPKLHKRSYLLKLKDQRPETCMVSKHPNAQNLQPDAPCTYETNSSQGRGVVVYVIDRGFDLRHTDFRDVNWAADEEHLFIDQDESWDSIRSIRITESNTGSSPYHGTLVLSKLLGAKNGVAKLVTPVIVKFTAETGRLASSWYVECIAEVIRRIEERTGNGSQGGPQGSGQYIILSTFSTPLQTDDEKRRLDEAFETLRSLNNVLFVVSAGNGNEIEGRERVPPERQYRRDPILKTMLPRAYGYDDANHNLIVVGGTDLNGRILYQTAPFVHVSAPAVDVELATGQFGLFRGTQYAKYRGTSLSAPAVAGVLATYISAYGDTATEAKDRLYRLAYPRLDTQEMSEDMKKRYPPVVYNSFGQDPDDNQEDCADGRRRLVRRASAINGTATSDHEDISCPTPTSAQMPPPKSTSNEGKQPVDKNQPKYNADFCKLCMEADEVNLRTRSIMRQY</sequence>